<dbReference type="SUPFAM" id="SSF56801">
    <property type="entry name" value="Acetyl-CoA synthetase-like"/>
    <property type="match status" value="1"/>
</dbReference>
<dbReference type="Gene3D" id="3.40.50.12780">
    <property type="entry name" value="N-terminal domain of ligase-like"/>
    <property type="match status" value="1"/>
</dbReference>
<gene>
    <name evidence="1" type="ORF">CCC_00823</name>
</gene>
<dbReference type="OrthoDB" id="580775at2"/>
<sequence length="448" mass="50653">MQWFENPLFSERVEFLESSQYWPAERHAVYQLRSLRRLVHHVAAHVPFYRDFMAASGIRPEDILSIEDIKRFPIIDKKVIQAQPEAFLADGSDRATLLHRTTGGSTGTPLTVWFDGDLLARDKANTEHYMRAIGLDIFTWKSIRLYGDKIDPEITDTGRYWKLVDGRRLVMSCYHITHETAPAYVAELNRFRPRYIHTRPSSILPLAKYILQDGLALDPIRTIVSDGEYLTDGQRAVIERAFQGRLYNIYGHTEACVVGHPCHHSDGLHLMPQVGVTELLDEQGRDVTEPGGRGELVVTGFNNPVMPLIRYRTGDVAYLGEGGCRCGRHYQMLKGIEGRLQDYVIDAAGNPTPLAPAVFNYNDMDWKGIKEFKVIQDTPGELTILIVLEAELAADPAGSKAVLEQRIGAILAGFRISITLVDDIPKTKIGKHRYLDQRLDVKELVSFR</sequence>
<organism evidence="1 2">
    <name type="scientific">Paramagnetospirillum magnetotacticum MS-1</name>
    <dbReference type="NCBI Taxonomy" id="272627"/>
    <lineage>
        <taxon>Bacteria</taxon>
        <taxon>Pseudomonadati</taxon>
        <taxon>Pseudomonadota</taxon>
        <taxon>Alphaproteobacteria</taxon>
        <taxon>Rhodospirillales</taxon>
        <taxon>Magnetospirillaceae</taxon>
        <taxon>Paramagnetospirillum</taxon>
    </lineage>
</organism>
<reference evidence="1 2" key="1">
    <citation type="submission" date="2015-01" db="EMBL/GenBank/DDBJ databases">
        <title>Genome Sequence of Magnetospirillum magnetotacticum Strain MS-1.</title>
        <authorList>
            <person name="Marinov G.K."/>
            <person name="Smalley M.D."/>
            <person name="DeSalvo G."/>
        </authorList>
    </citation>
    <scope>NUCLEOTIDE SEQUENCE [LARGE SCALE GENOMIC DNA]</scope>
    <source>
        <strain evidence="1 2">MS-1</strain>
    </source>
</reference>
<dbReference type="RefSeq" id="WP_009871276.1">
    <property type="nucleotide sequence ID" value="NZ_JXSL01000030.1"/>
</dbReference>
<protein>
    <submittedName>
        <fullName evidence="1">Coenzyme F390 synthetase</fullName>
    </submittedName>
</protein>
<dbReference type="PANTHER" id="PTHR36932">
    <property type="entry name" value="CAPSULAR POLYSACCHARIDE BIOSYNTHESIS PROTEIN"/>
    <property type="match status" value="1"/>
</dbReference>
<dbReference type="AlphaFoldDB" id="A0A0C2U8D3"/>
<evidence type="ECO:0000313" key="1">
    <source>
        <dbReference type="EMBL" id="KIL97762.1"/>
    </source>
</evidence>
<proteinExistence type="predicted"/>
<dbReference type="STRING" id="272627.CCC_00823"/>
<accession>A0A0C2U8D3</accession>
<evidence type="ECO:0000313" key="2">
    <source>
        <dbReference type="Proteomes" id="UP000031971"/>
    </source>
</evidence>
<name>A0A0C2U8D3_PARME</name>
<dbReference type="EMBL" id="JXSL01000030">
    <property type="protein sequence ID" value="KIL97762.1"/>
    <property type="molecule type" value="Genomic_DNA"/>
</dbReference>
<dbReference type="InterPro" id="IPR042099">
    <property type="entry name" value="ANL_N_sf"/>
</dbReference>
<dbReference type="Proteomes" id="UP000031971">
    <property type="component" value="Unassembled WGS sequence"/>
</dbReference>
<keyword evidence="2" id="KW-1185">Reference proteome</keyword>
<dbReference type="PANTHER" id="PTHR36932:SF1">
    <property type="entry name" value="CAPSULAR POLYSACCHARIDE BIOSYNTHESIS PROTEIN"/>
    <property type="match status" value="1"/>
</dbReference>
<comment type="caution">
    <text evidence="1">The sequence shown here is derived from an EMBL/GenBank/DDBJ whole genome shotgun (WGS) entry which is preliminary data.</text>
</comment>
<dbReference type="InterPro" id="IPR053158">
    <property type="entry name" value="CapK_Type1_Caps_Biosynth"/>
</dbReference>